<comment type="cofactor">
    <cofactor evidence="1 16 18">
        <name>FMN</name>
        <dbReference type="ChEBI" id="CHEBI:58210"/>
    </cofactor>
</comment>
<dbReference type="PANTHER" id="PTHR11082:SF31">
    <property type="entry name" value="TRNA-DIHYDROURIDINE(20A_20B) SYNTHASE [NAD(P)+]-LIKE"/>
    <property type="match status" value="1"/>
</dbReference>
<feature type="active site" description="Proton donor" evidence="17">
    <location>
        <position position="126"/>
    </location>
</feature>
<dbReference type="PANTHER" id="PTHR11082">
    <property type="entry name" value="TRNA-DIHYDROURIDINE SYNTHASE"/>
    <property type="match status" value="1"/>
</dbReference>
<feature type="binding site" evidence="18">
    <location>
        <position position="195"/>
    </location>
    <ligand>
        <name>FMN</name>
        <dbReference type="ChEBI" id="CHEBI:58210"/>
    </ligand>
</feature>
<evidence type="ECO:0000313" key="21">
    <source>
        <dbReference type="EMBL" id="ANZ75906.1"/>
    </source>
</evidence>
<evidence type="ECO:0000256" key="16">
    <source>
        <dbReference type="PIRNR" id="PIRNR006621"/>
    </source>
</evidence>
<dbReference type="SUPFAM" id="SSF51395">
    <property type="entry name" value="FMN-linked oxidoreductases"/>
    <property type="match status" value="1"/>
</dbReference>
<protein>
    <recommendedName>
        <fullName evidence="16">tRNA-dihydrouridine synthase</fullName>
        <ecNumber evidence="16">1.3.1.-</ecNumber>
    </recommendedName>
</protein>
<keyword evidence="5 16" id="KW-0819">tRNA processing</keyword>
<comment type="catalytic activity">
    <reaction evidence="11">
        <text>5,6-dihydrouridine(20b) in tRNA + NADP(+) = uridine(20b) in tRNA + NADPH + H(+)</text>
        <dbReference type="Rhea" id="RHEA:53356"/>
        <dbReference type="Rhea" id="RHEA-COMP:13537"/>
        <dbReference type="Rhea" id="RHEA-COMP:13538"/>
        <dbReference type="ChEBI" id="CHEBI:15378"/>
        <dbReference type="ChEBI" id="CHEBI:57783"/>
        <dbReference type="ChEBI" id="CHEBI:58349"/>
        <dbReference type="ChEBI" id="CHEBI:65315"/>
        <dbReference type="ChEBI" id="CHEBI:74443"/>
        <dbReference type="EC" id="1.3.1.90"/>
    </reaction>
    <physiologicalReaction direction="right-to-left" evidence="11">
        <dbReference type="Rhea" id="RHEA:53358"/>
    </physiologicalReaction>
</comment>
<dbReference type="AlphaFoldDB" id="A0A1B2JCZ3"/>
<feature type="binding site" evidence="18">
    <location>
        <position position="97"/>
    </location>
    <ligand>
        <name>FMN</name>
        <dbReference type="ChEBI" id="CHEBI:58210"/>
    </ligand>
</feature>
<keyword evidence="22" id="KW-1185">Reference proteome</keyword>
<comment type="similarity">
    <text evidence="15">Belongs to the Dus family. Dus4 subfamily.</text>
</comment>
<evidence type="ECO:0000256" key="11">
    <source>
        <dbReference type="ARBA" id="ARBA00050434"/>
    </source>
</evidence>
<dbReference type="InterPro" id="IPR035587">
    <property type="entry name" value="DUS-like_FMN-bd"/>
</dbReference>
<dbReference type="EC" id="1.3.1.-" evidence="16"/>
<keyword evidence="8" id="KW-0520">NAD</keyword>
<keyword evidence="4" id="KW-0507">mRNA processing</keyword>
<evidence type="ECO:0000256" key="9">
    <source>
        <dbReference type="ARBA" id="ARBA00048342"/>
    </source>
</evidence>
<dbReference type="PIRSF" id="PIRSF006621">
    <property type="entry name" value="Dus"/>
    <property type="match status" value="1"/>
</dbReference>
<evidence type="ECO:0000256" key="19">
    <source>
        <dbReference type="SAM" id="MobiDB-lite"/>
    </source>
</evidence>
<dbReference type="GO" id="GO:0050660">
    <property type="term" value="F:flavin adenine dinucleotide binding"/>
    <property type="evidence" value="ECO:0007669"/>
    <property type="project" value="InterPro"/>
</dbReference>
<feature type="region of interest" description="Disordered" evidence="19">
    <location>
        <begin position="338"/>
        <end position="359"/>
    </location>
</feature>
<feature type="binding site" evidence="18">
    <location>
        <begin position="43"/>
        <end position="45"/>
    </location>
    <ligand>
        <name>FMN</name>
        <dbReference type="ChEBI" id="CHEBI:58210"/>
    </ligand>
</feature>
<feature type="domain" description="DUS-like FMN-binding" evidence="20">
    <location>
        <begin position="40"/>
        <end position="340"/>
    </location>
</feature>
<comment type="catalytic activity">
    <reaction evidence="12">
        <text>5,6-dihydrouridine(20a) in tRNA + NAD(+) = uridine(20a) in tRNA + NADH + H(+)</text>
        <dbReference type="Rhea" id="RHEA:53348"/>
        <dbReference type="Rhea" id="RHEA-COMP:13535"/>
        <dbReference type="Rhea" id="RHEA-COMP:13536"/>
        <dbReference type="ChEBI" id="CHEBI:15378"/>
        <dbReference type="ChEBI" id="CHEBI:57540"/>
        <dbReference type="ChEBI" id="CHEBI:57945"/>
        <dbReference type="ChEBI" id="CHEBI:65315"/>
        <dbReference type="ChEBI" id="CHEBI:74443"/>
        <dbReference type="EC" id="1.3.1.90"/>
    </reaction>
    <physiologicalReaction direction="right-to-left" evidence="12">
        <dbReference type="Rhea" id="RHEA:53350"/>
    </physiologicalReaction>
</comment>
<evidence type="ECO:0000256" key="10">
    <source>
        <dbReference type="ARBA" id="ARBA00049447"/>
    </source>
</evidence>
<keyword evidence="3 16" id="KW-0288">FMN</keyword>
<evidence type="ECO:0000313" key="22">
    <source>
        <dbReference type="Proteomes" id="UP000094565"/>
    </source>
</evidence>
<evidence type="ECO:0000256" key="15">
    <source>
        <dbReference type="ARBA" id="ARBA00060741"/>
    </source>
</evidence>
<dbReference type="Proteomes" id="UP000094565">
    <property type="component" value="Chromosome 2"/>
</dbReference>
<name>A0A1B2JCZ3_PICPA</name>
<evidence type="ECO:0000256" key="8">
    <source>
        <dbReference type="ARBA" id="ARBA00023027"/>
    </source>
</evidence>
<proteinExistence type="inferred from homology"/>
<dbReference type="EMBL" id="CP014585">
    <property type="protein sequence ID" value="ANZ75906.1"/>
    <property type="molecule type" value="Genomic_DNA"/>
</dbReference>
<comment type="similarity">
    <text evidence="16">Belongs to the dus family.</text>
</comment>
<evidence type="ECO:0000256" key="7">
    <source>
        <dbReference type="ARBA" id="ARBA00023002"/>
    </source>
</evidence>
<evidence type="ECO:0000256" key="3">
    <source>
        <dbReference type="ARBA" id="ARBA00022643"/>
    </source>
</evidence>
<evidence type="ECO:0000259" key="20">
    <source>
        <dbReference type="Pfam" id="PF01207"/>
    </source>
</evidence>
<dbReference type="GO" id="GO:0006397">
    <property type="term" value="P:mRNA processing"/>
    <property type="evidence" value="ECO:0007669"/>
    <property type="project" value="UniProtKB-KW"/>
</dbReference>
<evidence type="ECO:0000256" key="13">
    <source>
        <dbReference type="ARBA" id="ARBA00051932"/>
    </source>
</evidence>
<dbReference type="OrthoDB" id="9977870at2759"/>
<dbReference type="InterPro" id="IPR001269">
    <property type="entry name" value="DUS_fam"/>
</dbReference>
<organism evidence="21 22">
    <name type="scientific">Komagataella pastoris</name>
    <name type="common">Yeast</name>
    <name type="synonym">Pichia pastoris</name>
    <dbReference type="NCBI Taxonomy" id="4922"/>
    <lineage>
        <taxon>Eukaryota</taxon>
        <taxon>Fungi</taxon>
        <taxon>Dikarya</taxon>
        <taxon>Ascomycota</taxon>
        <taxon>Saccharomycotina</taxon>
        <taxon>Pichiomycetes</taxon>
        <taxon>Pichiales</taxon>
        <taxon>Pichiaceae</taxon>
        <taxon>Komagataella</taxon>
    </lineage>
</organism>
<accession>A0A1B2JCZ3</accession>
<evidence type="ECO:0000256" key="12">
    <source>
        <dbReference type="ARBA" id="ARBA00051779"/>
    </source>
</evidence>
<comment type="function">
    <text evidence="16">Catalyzes the synthesis of dihydrouridine, a modified base found in the D-loop of most tRNAs.</text>
</comment>
<comment type="catalytic activity">
    <reaction evidence="9">
        <text>a 5,6-dihydrouridine in mRNA + NAD(+) = a uridine in mRNA + NADH + H(+)</text>
        <dbReference type="Rhea" id="RHEA:69851"/>
        <dbReference type="Rhea" id="RHEA-COMP:14658"/>
        <dbReference type="Rhea" id="RHEA-COMP:17789"/>
        <dbReference type="ChEBI" id="CHEBI:15378"/>
        <dbReference type="ChEBI" id="CHEBI:57540"/>
        <dbReference type="ChEBI" id="CHEBI:57945"/>
        <dbReference type="ChEBI" id="CHEBI:65315"/>
        <dbReference type="ChEBI" id="CHEBI:74443"/>
    </reaction>
    <physiologicalReaction direction="right-to-left" evidence="9">
        <dbReference type="Rhea" id="RHEA:69853"/>
    </physiologicalReaction>
</comment>
<dbReference type="Gene3D" id="3.20.20.70">
    <property type="entry name" value="Aldolase class I"/>
    <property type="match status" value="1"/>
</dbReference>
<dbReference type="Pfam" id="PF01207">
    <property type="entry name" value="Dus"/>
    <property type="match status" value="1"/>
</dbReference>
<reference evidence="21 22" key="1">
    <citation type="submission" date="2016-02" db="EMBL/GenBank/DDBJ databases">
        <title>Comparative genomic and transcriptomic foundation for Pichia pastoris.</title>
        <authorList>
            <person name="Love K.R."/>
            <person name="Shah K.A."/>
            <person name="Whittaker C.A."/>
            <person name="Wu J."/>
            <person name="Bartlett M.C."/>
            <person name="Ma D."/>
            <person name="Leeson R.L."/>
            <person name="Priest M."/>
            <person name="Young S.K."/>
            <person name="Love J.C."/>
        </authorList>
    </citation>
    <scope>NUCLEOTIDE SEQUENCE [LARGE SCALE GENOMIC DNA]</scope>
    <source>
        <strain evidence="21 22">ATCC 28485</strain>
    </source>
</reference>
<dbReference type="GO" id="GO:0106414">
    <property type="term" value="F:mRNA dihydrouridine synthase activity"/>
    <property type="evidence" value="ECO:0007669"/>
    <property type="project" value="RHEA"/>
</dbReference>
<dbReference type="CDD" id="cd02801">
    <property type="entry name" value="DUS_like_FMN"/>
    <property type="match status" value="1"/>
</dbReference>
<evidence type="ECO:0000256" key="6">
    <source>
        <dbReference type="ARBA" id="ARBA00022857"/>
    </source>
</evidence>
<dbReference type="FunFam" id="3.20.20.70:FF:000159">
    <property type="entry name" value="tRNA-dihydrouridine synthase 4"/>
    <property type="match status" value="1"/>
</dbReference>
<keyword evidence="6" id="KW-0521">NADP</keyword>
<keyword evidence="18" id="KW-0547">Nucleotide-binding</keyword>
<evidence type="ECO:0000256" key="14">
    <source>
        <dbReference type="ARBA" id="ARBA00052996"/>
    </source>
</evidence>
<evidence type="ECO:0000256" key="17">
    <source>
        <dbReference type="PIRSR" id="PIRSR006621-1"/>
    </source>
</evidence>
<evidence type="ECO:0000256" key="4">
    <source>
        <dbReference type="ARBA" id="ARBA00022664"/>
    </source>
</evidence>
<dbReference type="InterPro" id="IPR013785">
    <property type="entry name" value="Aldolase_TIM"/>
</dbReference>
<dbReference type="GO" id="GO:0102267">
    <property type="term" value="F:tRNA-dihydrouridine20b synthase activity"/>
    <property type="evidence" value="ECO:0007669"/>
    <property type="project" value="RHEA"/>
</dbReference>
<evidence type="ECO:0000256" key="5">
    <source>
        <dbReference type="ARBA" id="ARBA00022694"/>
    </source>
</evidence>
<gene>
    <name evidence="21" type="primary">DUS4</name>
    <name evidence="21" type="ORF">ATY40_BA7503133</name>
</gene>
<keyword evidence="7 16" id="KW-0560">Oxidoreductase</keyword>
<comment type="catalytic activity">
    <reaction evidence="10">
        <text>a 5,6-dihydrouridine in mRNA + NADP(+) = a uridine in mRNA + NADPH + H(+)</text>
        <dbReference type="Rhea" id="RHEA:69855"/>
        <dbReference type="Rhea" id="RHEA-COMP:14658"/>
        <dbReference type="Rhea" id="RHEA-COMP:17789"/>
        <dbReference type="ChEBI" id="CHEBI:15378"/>
        <dbReference type="ChEBI" id="CHEBI:57783"/>
        <dbReference type="ChEBI" id="CHEBI:58349"/>
        <dbReference type="ChEBI" id="CHEBI:65315"/>
        <dbReference type="ChEBI" id="CHEBI:74443"/>
    </reaction>
    <physiologicalReaction direction="right-to-left" evidence="10">
        <dbReference type="Rhea" id="RHEA:69857"/>
    </physiologicalReaction>
</comment>
<comment type="catalytic activity">
    <reaction evidence="14">
        <text>5,6-dihydrouridine(20a) in tRNA + NADP(+) = uridine(20a) in tRNA + NADPH + H(+)</text>
        <dbReference type="Rhea" id="RHEA:53344"/>
        <dbReference type="Rhea" id="RHEA-COMP:13535"/>
        <dbReference type="Rhea" id="RHEA-COMP:13536"/>
        <dbReference type="ChEBI" id="CHEBI:15378"/>
        <dbReference type="ChEBI" id="CHEBI:57783"/>
        <dbReference type="ChEBI" id="CHEBI:58349"/>
        <dbReference type="ChEBI" id="CHEBI:65315"/>
        <dbReference type="ChEBI" id="CHEBI:74443"/>
        <dbReference type="EC" id="1.3.1.90"/>
    </reaction>
    <physiologicalReaction direction="right-to-left" evidence="14">
        <dbReference type="Rhea" id="RHEA:53346"/>
    </physiologicalReaction>
</comment>
<comment type="catalytic activity">
    <reaction evidence="13">
        <text>5,6-dihydrouridine(20b) in tRNA + NAD(+) = uridine(20b) in tRNA + NADH + H(+)</text>
        <dbReference type="Rhea" id="RHEA:53352"/>
        <dbReference type="Rhea" id="RHEA-COMP:13537"/>
        <dbReference type="Rhea" id="RHEA-COMP:13538"/>
        <dbReference type="ChEBI" id="CHEBI:15378"/>
        <dbReference type="ChEBI" id="CHEBI:57540"/>
        <dbReference type="ChEBI" id="CHEBI:57945"/>
        <dbReference type="ChEBI" id="CHEBI:65315"/>
        <dbReference type="ChEBI" id="CHEBI:74443"/>
        <dbReference type="EC" id="1.3.1.90"/>
    </reaction>
    <physiologicalReaction direction="right-to-left" evidence="13">
        <dbReference type="Rhea" id="RHEA:53354"/>
    </physiologicalReaction>
</comment>
<evidence type="ECO:0000256" key="1">
    <source>
        <dbReference type="ARBA" id="ARBA00001917"/>
    </source>
</evidence>
<feature type="compositionally biased region" description="Polar residues" evidence="19">
    <location>
        <begin position="346"/>
        <end position="359"/>
    </location>
</feature>
<sequence length="359" mass="40959">MAREGDDMNNVVESIRMLSIRSKSKQPIEIIRNSTKPVRVAGPMVRYSKLPFRELVRFYDVDLVYTPMILAREFVRNKVARYSDFTTNIRDSPTIVQIGCNNSVDLLRMVDMIHPYVDGISLNCGCPIKEQVREGIGAALMTEPEKVSQMVRVVKEKYGDSVCVETKIRIHNDIQETIQFVEQVQNAGVDYITVHGRTKNTRSSKSVDLESIRIIKEVAKVPVIANGDCVDLKSFEHILEVTKCDGVMSVRGLLENPSLFSGYDKTTWGCVERFFSLSMQYGLPFRIIQHHLSCMTSQIFTKKEHLQLNQCNNMIELLDYFDRDFELKRMGENGFGEDVEVRRRNPTASVEPSSRASKA</sequence>
<evidence type="ECO:0000256" key="2">
    <source>
        <dbReference type="ARBA" id="ARBA00022630"/>
    </source>
</evidence>
<dbReference type="GO" id="GO:0102266">
    <property type="term" value="F:tRNA-dihydrouridine20a synthase activity"/>
    <property type="evidence" value="ECO:0007669"/>
    <property type="project" value="UniProtKB-EC"/>
</dbReference>
<evidence type="ECO:0000256" key="18">
    <source>
        <dbReference type="PIRSR" id="PIRSR006621-2"/>
    </source>
</evidence>
<keyword evidence="2 16" id="KW-0285">Flavoprotein</keyword>